<dbReference type="GO" id="GO:0016787">
    <property type="term" value="F:hydrolase activity"/>
    <property type="evidence" value="ECO:0007669"/>
    <property type="project" value="UniProtKB-KW"/>
</dbReference>
<sequence>MYLLDTDHLSVIERGGVPAQNLVKKLAILSPESIVVTIITYEEQTRGWLGYIAKARNLEEQIIAYRKLEKHITTFSKLKVVGFDNEAANVFKELRANYPRLGTMDLKIAAIAISKKATLLTRNLSDFENIANLQVEDWTS</sequence>
<keyword evidence="4" id="KW-0479">Metal-binding</keyword>
<comment type="caution">
    <text evidence="9">The sequence shown here is derived from an EMBL/GenBank/DDBJ whole genome shotgun (WGS) entry which is preliminary data.</text>
</comment>
<accession>A0AAW9PY59</accession>
<dbReference type="AlphaFoldDB" id="A0AAW9PY59"/>
<evidence type="ECO:0000256" key="3">
    <source>
        <dbReference type="ARBA" id="ARBA00022722"/>
    </source>
</evidence>
<organism evidence="9 10">
    <name type="scientific">Tumidithrix elongata BACA0141</name>
    <dbReference type="NCBI Taxonomy" id="2716417"/>
    <lineage>
        <taxon>Bacteria</taxon>
        <taxon>Bacillati</taxon>
        <taxon>Cyanobacteriota</taxon>
        <taxon>Cyanophyceae</taxon>
        <taxon>Pseudanabaenales</taxon>
        <taxon>Pseudanabaenaceae</taxon>
        <taxon>Tumidithrix</taxon>
        <taxon>Tumidithrix elongata</taxon>
    </lineage>
</organism>
<dbReference type="Proteomes" id="UP001333818">
    <property type="component" value="Unassembled WGS sequence"/>
</dbReference>
<proteinExistence type="inferred from homology"/>
<evidence type="ECO:0000313" key="10">
    <source>
        <dbReference type="Proteomes" id="UP001333818"/>
    </source>
</evidence>
<evidence type="ECO:0000256" key="1">
    <source>
        <dbReference type="ARBA" id="ARBA00001946"/>
    </source>
</evidence>
<dbReference type="EMBL" id="JAZBJZ010000193">
    <property type="protein sequence ID" value="MEE3719945.1"/>
    <property type="molecule type" value="Genomic_DNA"/>
</dbReference>
<name>A0AAW9PY59_9CYAN</name>
<dbReference type="CDD" id="cd09881">
    <property type="entry name" value="PIN_VapC4-5_FitB-like"/>
    <property type="match status" value="1"/>
</dbReference>
<dbReference type="InterPro" id="IPR002716">
    <property type="entry name" value="PIN_dom"/>
</dbReference>
<dbReference type="RefSeq" id="WP_330486384.1">
    <property type="nucleotide sequence ID" value="NZ_JAZBJZ010000193.1"/>
</dbReference>
<gene>
    <name evidence="9" type="ORF">V2H45_24700</name>
</gene>
<dbReference type="PANTHER" id="PTHR33653:SF1">
    <property type="entry name" value="RIBONUCLEASE VAPC2"/>
    <property type="match status" value="1"/>
</dbReference>
<dbReference type="GO" id="GO:0046872">
    <property type="term" value="F:metal ion binding"/>
    <property type="evidence" value="ECO:0007669"/>
    <property type="project" value="UniProtKB-KW"/>
</dbReference>
<dbReference type="InterPro" id="IPR029060">
    <property type="entry name" value="PIN-like_dom_sf"/>
</dbReference>
<dbReference type="Gene3D" id="3.40.50.1010">
    <property type="entry name" value="5'-nuclease"/>
    <property type="match status" value="1"/>
</dbReference>
<evidence type="ECO:0000256" key="4">
    <source>
        <dbReference type="ARBA" id="ARBA00022723"/>
    </source>
</evidence>
<comment type="similarity">
    <text evidence="7">Belongs to the PINc/VapC protein family.</text>
</comment>
<dbReference type="PANTHER" id="PTHR33653">
    <property type="entry name" value="RIBONUCLEASE VAPC2"/>
    <property type="match status" value="1"/>
</dbReference>
<keyword evidence="6" id="KW-0460">Magnesium</keyword>
<evidence type="ECO:0000259" key="8">
    <source>
        <dbReference type="Pfam" id="PF01850"/>
    </source>
</evidence>
<feature type="domain" description="PIN" evidence="8">
    <location>
        <begin position="2"/>
        <end position="131"/>
    </location>
</feature>
<protein>
    <submittedName>
        <fullName evidence="9">Type II toxin-antitoxin system VapC family toxin</fullName>
    </submittedName>
</protein>
<keyword evidence="2" id="KW-1277">Toxin-antitoxin system</keyword>
<evidence type="ECO:0000256" key="2">
    <source>
        <dbReference type="ARBA" id="ARBA00022649"/>
    </source>
</evidence>
<dbReference type="Pfam" id="PF01850">
    <property type="entry name" value="PIN"/>
    <property type="match status" value="1"/>
</dbReference>
<evidence type="ECO:0000313" key="9">
    <source>
        <dbReference type="EMBL" id="MEE3719945.1"/>
    </source>
</evidence>
<reference evidence="9" key="1">
    <citation type="submission" date="2024-01" db="EMBL/GenBank/DDBJ databases">
        <title>Bank of Algae and Cyanobacteria of the Azores (BACA) strain genomes.</title>
        <authorList>
            <person name="Luz R."/>
            <person name="Cordeiro R."/>
            <person name="Fonseca A."/>
            <person name="Goncalves V."/>
        </authorList>
    </citation>
    <scope>NUCLEOTIDE SEQUENCE</scope>
    <source>
        <strain evidence="9">BACA0141</strain>
    </source>
</reference>
<dbReference type="GO" id="GO:0004518">
    <property type="term" value="F:nuclease activity"/>
    <property type="evidence" value="ECO:0007669"/>
    <property type="project" value="UniProtKB-KW"/>
</dbReference>
<comment type="cofactor">
    <cofactor evidence="1">
        <name>Mg(2+)</name>
        <dbReference type="ChEBI" id="CHEBI:18420"/>
    </cofactor>
</comment>
<dbReference type="InterPro" id="IPR050556">
    <property type="entry name" value="Type_II_TA_system_RNase"/>
</dbReference>
<dbReference type="SUPFAM" id="SSF88723">
    <property type="entry name" value="PIN domain-like"/>
    <property type="match status" value="1"/>
</dbReference>
<evidence type="ECO:0000256" key="5">
    <source>
        <dbReference type="ARBA" id="ARBA00022801"/>
    </source>
</evidence>
<keyword evidence="10" id="KW-1185">Reference proteome</keyword>
<keyword evidence="5" id="KW-0378">Hydrolase</keyword>
<evidence type="ECO:0000256" key="7">
    <source>
        <dbReference type="ARBA" id="ARBA00038093"/>
    </source>
</evidence>
<keyword evidence="3" id="KW-0540">Nuclease</keyword>
<evidence type="ECO:0000256" key="6">
    <source>
        <dbReference type="ARBA" id="ARBA00022842"/>
    </source>
</evidence>